<name>A0A921MFL4_9MICO</name>
<comment type="caution">
    <text evidence="7">The sequence shown here is derived from an EMBL/GenBank/DDBJ whole genome shotgun (WGS) entry which is preliminary data.</text>
</comment>
<feature type="transmembrane region" description="Helical" evidence="6">
    <location>
        <begin position="187"/>
        <end position="206"/>
    </location>
</feature>
<keyword evidence="2" id="KW-1003">Cell membrane</keyword>
<accession>A0A921MFL4</accession>
<sequence>WAYLISAGLRRRGNQAVLGMVVGHLIIAVATALGLAAVVATHQWISIVIGVCGGLVLLKLGTSALHGVLEERRGRTAAEVVAASVEDADSQPAGAGAGGVAVRERTTVQPSKVATVAQGASVSLLNPKVYLMFLTLVPQFVSQSSPLTDTAQLLILGLIHVATCGVLYLGVAHGAGALLLSRPRAATAVTAASGLVMIVLGLVVIVEPLLHLG</sequence>
<keyword evidence="4 6" id="KW-1133">Transmembrane helix</keyword>
<reference evidence="7" key="1">
    <citation type="journal article" date="2021" name="PeerJ">
        <title>Extensive microbial diversity within the chicken gut microbiome revealed by metagenomics and culture.</title>
        <authorList>
            <person name="Gilroy R."/>
            <person name="Ravi A."/>
            <person name="Getino M."/>
            <person name="Pursley I."/>
            <person name="Horton D.L."/>
            <person name="Alikhan N.F."/>
            <person name="Baker D."/>
            <person name="Gharbi K."/>
            <person name="Hall N."/>
            <person name="Watson M."/>
            <person name="Adriaenssens E.M."/>
            <person name="Foster-Nyarko E."/>
            <person name="Jarju S."/>
            <person name="Secka A."/>
            <person name="Antonio M."/>
            <person name="Oren A."/>
            <person name="Chaudhuri R.R."/>
            <person name="La Ragione R."/>
            <person name="Hildebrand F."/>
            <person name="Pallen M.J."/>
        </authorList>
    </citation>
    <scope>NUCLEOTIDE SEQUENCE</scope>
    <source>
        <strain evidence="7">ChiGjej5B5-7349</strain>
    </source>
</reference>
<dbReference type="Pfam" id="PF01810">
    <property type="entry name" value="LysE"/>
    <property type="match status" value="1"/>
</dbReference>
<feature type="transmembrane region" description="Helical" evidence="6">
    <location>
        <begin position="44"/>
        <end position="65"/>
    </location>
</feature>
<protein>
    <submittedName>
        <fullName evidence="7">LysE family translocator</fullName>
    </submittedName>
</protein>
<evidence type="ECO:0000256" key="6">
    <source>
        <dbReference type="SAM" id="Phobius"/>
    </source>
</evidence>
<dbReference type="GO" id="GO:0015171">
    <property type="term" value="F:amino acid transmembrane transporter activity"/>
    <property type="evidence" value="ECO:0007669"/>
    <property type="project" value="TreeGrafter"/>
</dbReference>
<reference evidence="7" key="2">
    <citation type="submission" date="2021-09" db="EMBL/GenBank/DDBJ databases">
        <authorList>
            <person name="Gilroy R."/>
        </authorList>
    </citation>
    <scope>NUCLEOTIDE SEQUENCE</scope>
    <source>
        <strain evidence="7">ChiGjej5B5-7349</strain>
    </source>
</reference>
<evidence type="ECO:0000256" key="4">
    <source>
        <dbReference type="ARBA" id="ARBA00022989"/>
    </source>
</evidence>
<organism evidence="7 8">
    <name type="scientific">Brevibacterium senegalense</name>
    <dbReference type="NCBI Taxonomy" id="1033736"/>
    <lineage>
        <taxon>Bacteria</taxon>
        <taxon>Bacillati</taxon>
        <taxon>Actinomycetota</taxon>
        <taxon>Actinomycetes</taxon>
        <taxon>Micrococcales</taxon>
        <taxon>Brevibacteriaceae</taxon>
        <taxon>Brevibacterium</taxon>
    </lineage>
</organism>
<dbReference type="EMBL" id="DYUK01000239">
    <property type="protein sequence ID" value="HJG80942.1"/>
    <property type="molecule type" value="Genomic_DNA"/>
</dbReference>
<feature type="non-terminal residue" evidence="7">
    <location>
        <position position="1"/>
    </location>
</feature>
<evidence type="ECO:0000256" key="2">
    <source>
        <dbReference type="ARBA" id="ARBA00022475"/>
    </source>
</evidence>
<evidence type="ECO:0000256" key="1">
    <source>
        <dbReference type="ARBA" id="ARBA00004651"/>
    </source>
</evidence>
<dbReference type="InterPro" id="IPR001123">
    <property type="entry name" value="LeuE-type"/>
</dbReference>
<dbReference type="GO" id="GO:0005886">
    <property type="term" value="C:plasma membrane"/>
    <property type="evidence" value="ECO:0007669"/>
    <property type="project" value="UniProtKB-SubCell"/>
</dbReference>
<feature type="transmembrane region" description="Helical" evidence="6">
    <location>
        <begin position="16"/>
        <end position="38"/>
    </location>
</feature>
<evidence type="ECO:0000313" key="7">
    <source>
        <dbReference type="EMBL" id="HJG80942.1"/>
    </source>
</evidence>
<evidence type="ECO:0000256" key="5">
    <source>
        <dbReference type="ARBA" id="ARBA00023136"/>
    </source>
</evidence>
<gene>
    <name evidence="7" type="ORF">K8V08_11080</name>
</gene>
<dbReference type="PANTHER" id="PTHR30086">
    <property type="entry name" value="ARGININE EXPORTER PROTEIN ARGO"/>
    <property type="match status" value="1"/>
</dbReference>
<comment type="subcellular location">
    <subcellularLocation>
        <location evidence="1">Cell membrane</location>
        <topology evidence="1">Multi-pass membrane protein</topology>
    </subcellularLocation>
</comment>
<proteinExistence type="predicted"/>
<dbReference type="Proteomes" id="UP000784435">
    <property type="component" value="Unassembled WGS sequence"/>
</dbReference>
<feature type="transmembrane region" description="Helical" evidence="6">
    <location>
        <begin position="153"/>
        <end position="180"/>
    </location>
</feature>
<dbReference type="PANTHER" id="PTHR30086:SF20">
    <property type="entry name" value="ARGININE EXPORTER PROTEIN ARGO-RELATED"/>
    <property type="match status" value="1"/>
</dbReference>
<evidence type="ECO:0000313" key="8">
    <source>
        <dbReference type="Proteomes" id="UP000784435"/>
    </source>
</evidence>
<keyword evidence="3 6" id="KW-0812">Transmembrane</keyword>
<dbReference type="AlphaFoldDB" id="A0A921MFL4"/>
<keyword evidence="5 6" id="KW-0472">Membrane</keyword>
<evidence type="ECO:0000256" key="3">
    <source>
        <dbReference type="ARBA" id="ARBA00022692"/>
    </source>
</evidence>
<feature type="transmembrane region" description="Helical" evidence="6">
    <location>
        <begin position="113"/>
        <end position="133"/>
    </location>
</feature>